<feature type="region of interest" description="Disordered" evidence="2">
    <location>
        <begin position="126"/>
        <end position="149"/>
    </location>
</feature>
<dbReference type="PATRIC" id="fig|1710894.3.peg.983"/>
<feature type="domain" description="Beta-lactamase class A catalytic" evidence="4">
    <location>
        <begin position="270"/>
        <end position="461"/>
    </location>
</feature>
<sequence>MEQQSKGNSNNHDQKIAELEARLNNANQIIANLQKQNIDFQKNINALEIEIHQFHQKSQSRNNQSLEPGQKQIKSSVNRRIIRKYRVSELSDWQFYGLTSLVIMSILLLFGVGTLLNNQNRKNIKQSFHQQSKNQTSASSQLNLSSPLTPPNIPVNSNPIIQTPIHQSYDLSVNNSPELVYNLINPPSFKDSEQLNQITQELTKLAKSKNLSVENLSISLIDVNKQSISGYKQKTLRYPASVVKLFWMVNLEAQISRRLIQLDNNINSDLQKMILKSDNNAASQIVDTITHAQSLQNKLNKEGFTQWKKQRQSINRFFQNANYQDINISQKTFPIPDLKINEPQGTDLQIRGDNPQKPIRNKITTYHAARLMYEIATQQAVAPEYSQRMLNLLIRDLRREAWKFDPPNLDEFNPVQNFLGEGIADEKVQFASKAGWTTSSRQEVAYIATSDGKTRYILAIFGDDPAYGKSKTIFPQMSKLVFDRMTNSNR</sequence>
<name>A0A1B7W0L9_APHFL</name>
<dbReference type="Proteomes" id="UP000092382">
    <property type="component" value="Unassembled WGS sequence"/>
</dbReference>
<keyword evidence="1" id="KW-0175">Coiled coil</keyword>
<reference evidence="5 6" key="1">
    <citation type="submission" date="2015-09" db="EMBL/GenBank/DDBJ databases">
        <title>Whole genome shotgun sequence assembly of Aphanizomenon flos-aquae UKL13.</title>
        <authorList>
            <person name="Driscoll C."/>
        </authorList>
    </citation>
    <scope>NUCLEOTIDE SEQUENCE [LARGE SCALE GENOMIC DNA]</scope>
    <source>
        <strain evidence="5">MDT13</strain>
    </source>
</reference>
<evidence type="ECO:0000256" key="2">
    <source>
        <dbReference type="SAM" id="MobiDB-lite"/>
    </source>
</evidence>
<dbReference type="GO" id="GO:0046677">
    <property type="term" value="P:response to antibiotic"/>
    <property type="evidence" value="ECO:0007669"/>
    <property type="project" value="InterPro"/>
</dbReference>
<feature type="coiled-coil region" evidence="1">
    <location>
        <begin position="9"/>
        <end position="50"/>
    </location>
</feature>
<keyword evidence="3" id="KW-1133">Transmembrane helix</keyword>
<dbReference type="GO" id="GO:0030655">
    <property type="term" value="P:beta-lactam antibiotic catabolic process"/>
    <property type="evidence" value="ECO:0007669"/>
    <property type="project" value="InterPro"/>
</dbReference>
<keyword evidence="3" id="KW-0812">Transmembrane</keyword>
<organism evidence="5 6">
    <name type="scientific">Aphanizomenon flos-aquae LD13</name>
    <dbReference type="NCBI Taxonomy" id="1710894"/>
    <lineage>
        <taxon>Bacteria</taxon>
        <taxon>Bacillati</taxon>
        <taxon>Cyanobacteriota</taxon>
        <taxon>Cyanophyceae</taxon>
        <taxon>Nostocales</taxon>
        <taxon>Aphanizomenonaceae</taxon>
        <taxon>Aphanizomenon</taxon>
    </lineage>
</organism>
<dbReference type="InterPro" id="IPR045155">
    <property type="entry name" value="Beta-lactam_cat"/>
</dbReference>
<dbReference type="InterPro" id="IPR000871">
    <property type="entry name" value="Beta-lactam_class-A"/>
</dbReference>
<evidence type="ECO:0000259" key="4">
    <source>
        <dbReference type="Pfam" id="PF13354"/>
    </source>
</evidence>
<keyword evidence="3" id="KW-0472">Membrane</keyword>
<gene>
    <name evidence="5" type="ORF">AN481_03610</name>
</gene>
<dbReference type="PANTHER" id="PTHR35333:SF3">
    <property type="entry name" value="BETA-LACTAMASE-TYPE TRANSPEPTIDASE FOLD CONTAINING PROTEIN"/>
    <property type="match status" value="1"/>
</dbReference>
<dbReference type="SUPFAM" id="SSF56601">
    <property type="entry name" value="beta-lactamase/transpeptidase-like"/>
    <property type="match status" value="1"/>
</dbReference>
<evidence type="ECO:0000313" key="6">
    <source>
        <dbReference type="Proteomes" id="UP000092382"/>
    </source>
</evidence>
<evidence type="ECO:0000256" key="3">
    <source>
        <dbReference type="SAM" id="Phobius"/>
    </source>
</evidence>
<dbReference type="GO" id="GO:0008800">
    <property type="term" value="F:beta-lactamase activity"/>
    <property type="evidence" value="ECO:0007669"/>
    <property type="project" value="InterPro"/>
</dbReference>
<dbReference type="Gene3D" id="3.40.710.10">
    <property type="entry name" value="DD-peptidase/beta-lactamase superfamily"/>
    <property type="match status" value="1"/>
</dbReference>
<feature type="transmembrane region" description="Helical" evidence="3">
    <location>
        <begin position="93"/>
        <end position="116"/>
    </location>
</feature>
<dbReference type="InterPro" id="IPR012338">
    <property type="entry name" value="Beta-lactam/transpept-like"/>
</dbReference>
<dbReference type="AlphaFoldDB" id="A0A1B7W0L9"/>
<protein>
    <recommendedName>
        <fullName evidence="4">Beta-lactamase class A catalytic domain-containing protein</fullName>
    </recommendedName>
</protein>
<accession>A0A1B7W0L9</accession>
<dbReference type="Pfam" id="PF13354">
    <property type="entry name" value="Beta-lactamase2"/>
    <property type="match status" value="1"/>
</dbReference>
<comment type="caution">
    <text evidence="5">The sequence shown here is derived from an EMBL/GenBank/DDBJ whole genome shotgun (WGS) entry which is preliminary data.</text>
</comment>
<evidence type="ECO:0000256" key="1">
    <source>
        <dbReference type="SAM" id="Coils"/>
    </source>
</evidence>
<dbReference type="EMBL" id="LJOY01000007">
    <property type="protein sequence ID" value="OBQ26801.1"/>
    <property type="molecule type" value="Genomic_DNA"/>
</dbReference>
<dbReference type="PANTHER" id="PTHR35333">
    <property type="entry name" value="BETA-LACTAMASE"/>
    <property type="match status" value="1"/>
</dbReference>
<feature type="compositionally biased region" description="Polar residues" evidence="2">
    <location>
        <begin position="126"/>
        <end position="147"/>
    </location>
</feature>
<proteinExistence type="predicted"/>
<evidence type="ECO:0000313" key="5">
    <source>
        <dbReference type="EMBL" id="OBQ26801.1"/>
    </source>
</evidence>